<keyword evidence="1" id="KW-0802">TPR repeat</keyword>
<name>A0A8H7I3J8_9AGAM</name>
<dbReference type="InterPro" id="IPR011990">
    <property type="entry name" value="TPR-like_helical_dom_sf"/>
</dbReference>
<reference evidence="3" key="1">
    <citation type="submission" date="2020-09" db="EMBL/GenBank/DDBJ databases">
        <title>Comparative genome analyses of four rice-infecting Rhizoctonia solani isolates reveal extensive enrichment of homogalacturonan modification genes.</title>
        <authorList>
            <person name="Lee D.-Y."/>
            <person name="Jeon J."/>
            <person name="Kim K.-T."/>
            <person name="Cheong K."/>
            <person name="Song H."/>
            <person name="Choi G."/>
            <person name="Ko J."/>
            <person name="Opiyo S.O."/>
            <person name="Zuo S."/>
            <person name="Madhav S."/>
            <person name="Lee Y.-H."/>
            <person name="Wang G.-L."/>
        </authorList>
    </citation>
    <scope>NUCLEOTIDE SEQUENCE</scope>
    <source>
        <strain evidence="3">AG1-IA B2</strain>
    </source>
</reference>
<dbReference type="Gene3D" id="1.25.40.10">
    <property type="entry name" value="Tetratricopeptide repeat domain"/>
    <property type="match status" value="1"/>
</dbReference>
<dbReference type="EMBL" id="JACYCF010000051">
    <property type="protein sequence ID" value="KAF8748032.1"/>
    <property type="molecule type" value="Genomic_DNA"/>
</dbReference>
<dbReference type="InterPro" id="IPR024983">
    <property type="entry name" value="CHAT_dom"/>
</dbReference>
<organism evidence="3 4">
    <name type="scientific">Rhizoctonia solani</name>
    <dbReference type="NCBI Taxonomy" id="456999"/>
    <lineage>
        <taxon>Eukaryota</taxon>
        <taxon>Fungi</taxon>
        <taxon>Dikarya</taxon>
        <taxon>Basidiomycota</taxon>
        <taxon>Agaricomycotina</taxon>
        <taxon>Agaricomycetes</taxon>
        <taxon>Cantharellales</taxon>
        <taxon>Ceratobasidiaceae</taxon>
        <taxon>Rhizoctonia</taxon>
    </lineage>
</organism>
<sequence>MATEICTEKDLPNYLSDLGTAHLHRFKKTHDHQELELSINQQDQSVRLASKFDQDHQSLPVFFAHLGNAYMCRFEVNGQVEDVDKAVKNLLHSVSIGTKSGKTHIGVPDWYNNLGNAYARRFERIGEIHDIDKAIEYLTQAVALTPKNHVDYADFLNNLGCAHSARFEETNQTNDITRAIELQNEAVSIVRGGLSQNQLSTMLGNLGTSYIRQIEGDELAVIDKAIEVQTESISKMSKDSYLNAVWFHNLGKSYLKRFELDSQVEDIVQSIHWLSQAVELMPPKYPHFALILAKLGLAHEYRYQKSQEESSYMNATECYRKASLTLSSRPLDKFDAARRWARLARSSSRSDCLEAFGVAMGLVPQVVWLGVTLSQQYSEVQSIGRFASEAAAAAITHKEYSKALEWIEQGRSVVWSQLLRVRDPLESLHKQHPSLGEELKEIAKKLDKAMLLDRSRGGDAYSEAEARDHHTSANRYETVLATIRKLDGFEDFLLPKTASQLLPAAKYGPVVLLNVETLHCDALIIFPTGILWATYHCLTYRWTRSIRHVRFSKTIFSTTVPGQEIILDDLFYRQTQGMMNISPSNSIPHVTWCTTGSMTFLPLHAAGLYDTPASKMSDFAISSYTPTIGSLLSKHETYFPNQLRVLVIGQENTPGHTQLLGTREELITLSSFKESFCAFKKIEESEATKSAVLAALEEYNCVHFACHACQATSQFDQSGFALHDGRLTLSEITAKTVAGRKFAFLSACQTAKGDKMLADEAVHLTSGLLVAGYSNVIGTMWSVIDEDAPLVAKGVYQELIFNGHTKGISGNTIASALHKGVNELRAKVGDREFYRWVPYIHVGI</sequence>
<dbReference type="InterPro" id="IPR019734">
    <property type="entry name" value="TPR_rpt"/>
</dbReference>
<gene>
    <name evidence="3" type="ORF">RHS01_11102</name>
</gene>
<dbReference type="PROSITE" id="PS50005">
    <property type="entry name" value="TPR"/>
    <property type="match status" value="1"/>
</dbReference>
<evidence type="ECO:0000313" key="3">
    <source>
        <dbReference type="EMBL" id="KAF8748032.1"/>
    </source>
</evidence>
<evidence type="ECO:0000259" key="2">
    <source>
        <dbReference type="Pfam" id="PF12770"/>
    </source>
</evidence>
<feature type="repeat" description="TPR" evidence="1">
    <location>
        <begin position="115"/>
        <end position="148"/>
    </location>
</feature>
<dbReference type="AlphaFoldDB" id="A0A8H7I3J8"/>
<evidence type="ECO:0000256" key="1">
    <source>
        <dbReference type="PROSITE-ProRule" id="PRU00339"/>
    </source>
</evidence>
<dbReference type="PANTHER" id="PTHR10098:SF108">
    <property type="entry name" value="TETRATRICOPEPTIDE REPEAT PROTEIN 28"/>
    <property type="match status" value="1"/>
</dbReference>
<dbReference type="Proteomes" id="UP000614334">
    <property type="component" value="Unassembled WGS sequence"/>
</dbReference>
<evidence type="ECO:0000313" key="4">
    <source>
        <dbReference type="Proteomes" id="UP000614334"/>
    </source>
</evidence>
<proteinExistence type="predicted"/>
<dbReference type="SUPFAM" id="SSF48452">
    <property type="entry name" value="TPR-like"/>
    <property type="match status" value="1"/>
</dbReference>
<accession>A0A8H7I3J8</accession>
<feature type="domain" description="CHAT" evidence="2">
    <location>
        <begin position="584"/>
        <end position="843"/>
    </location>
</feature>
<dbReference type="Pfam" id="PF12770">
    <property type="entry name" value="CHAT"/>
    <property type="match status" value="1"/>
</dbReference>
<comment type="caution">
    <text evidence="3">The sequence shown here is derived from an EMBL/GenBank/DDBJ whole genome shotgun (WGS) entry which is preliminary data.</text>
</comment>
<protein>
    <submittedName>
        <fullName evidence="3">TPR-like protein</fullName>
    </submittedName>
</protein>
<dbReference type="PANTHER" id="PTHR10098">
    <property type="entry name" value="RAPSYN-RELATED"/>
    <property type="match status" value="1"/>
</dbReference>